<dbReference type="AlphaFoldDB" id="A0A4Y2JHL0"/>
<gene>
    <name evidence="1" type="ORF">AVEN_11124_1</name>
</gene>
<dbReference type="Proteomes" id="UP000499080">
    <property type="component" value="Unassembled WGS sequence"/>
</dbReference>
<sequence>MKRESARFLPDRLAAFAKKFHAAKYEAMDPEMLISLGMSSSKSEMRWMISYSQWKLIIGDNKCKQAIIKQKEENGQFEDYLLNKILIVKHV</sequence>
<organism evidence="1 2">
    <name type="scientific">Araneus ventricosus</name>
    <name type="common">Orbweaver spider</name>
    <name type="synonym">Epeira ventricosa</name>
    <dbReference type="NCBI Taxonomy" id="182803"/>
    <lineage>
        <taxon>Eukaryota</taxon>
        <taxon>Metazoa</taxon>
        <taxon>Ecdysozoa</taxon>
        <taxon>Arthropoda</taxon>
        <taxon>Chelicerata</taxon>
        <taxon>Arachnida</taxon>
        <taxon>Araneae</taxon>
        <taxon>Araneomorphae</taxon>
        <taxon>Entelegynae</taxon>
        <taxon>Araneoidea</taxon>
        <taxon>Araneidae</taxon>
        <taxon>Araneus</taxon>
    </lineage>
</organism>
<proteinExistence type="predicted"/>
<evidence type="ECO:0000313" key="2">
    <source>
        <dbReference type="Proteomes" id="UP000499080"/>
    </source>
</evidence>
<accession>A0A4Y2JHL0</accession>
<keyword evidence="2" id="KW-1185">Reference proteome</keyword>
<comment type="caution">
    <text evidence="1">The sequence shown here is derived from an EMBL/GenBank/DDBJ whole genome shotgun (WGS) entry which is preliminary data.</text>
</comment>
<name>A0A4Y2JHL0_ARAVE</name>
<evidence type="ECO:0000313" key="1">
    <source>
        <dbReference type="EMBL" id="GBM89823.1"/>
    </source>
</evidence>
<dbReference type="EMBL" id="BGPR01003577">
    <property type="protein sequence ID" value="GBM89823.1"/>
    <property type="molecule type" value="Genomic_DNA"/>
</dbReference>
<reference evidence="1 2" key="1">
    <citation type="journal article" date="2019" name="Sci. Rep.">
        <title>Orb-weaving spider Araneus ventricosus genome elucidates the spidroin gene catalogue.</title>
        <authorList>
            <person name="Kono N."/>
            <person name="Nakamura H."/>
            <person name="Ohtoshi R."/>
            <person name="Moran D.A.P."/>
            <person name="Shinohara A."/>
            <person name="Yoshida Y."/>
            <person name="Fujiwara M."/>
            <person name="Mori M."/>
            <person name="Tomita M."/>
            <person name="Arakawa K."/>
        </authorList>
    </citation>
    <scope>NUCLEOTIDE SEQUENCE [LARGE SCALE GENOMIC DNA]</scope>
</reference>
<protein>
    <submittedName>
        <fullName evidence="1">Uncharacterized protein</fullName>
    </submittedName>
</protein>